<feature type="transmembrane region" description="Helical" evidence="2">
    <location>
        <begin position="48"/>
        <end position="74"/>
    </location>
</feature>
<evidence type="ECO:0000313" key="4">
    <source>
        <dbReference type="Proteomes" id="UP001479436"/>
    </source>
</evidence>
<keyword evidence="2" id="KW-0812">Transmembrane</keyword>
<keyword evidence="4" id="KW-1185">Reference proteome</keyword>
<feature type="compositionally biased region" description="Low complexity" evidence="1">
    <location>
        <begin position="263"/>
        <end position="278"/>
    </location>
</feature>
<comment type="caution">
    <text evidence="3">The sequence shown here is derived from an EMBL/GenBank/DDBJ whole genome shotgun (WGS) entry which is preliminary data.</text>
</comment>
<feature type="compositionally biased region" description="Basic and acidic residues" evidence="1">
    <location>
        <begin position="250"/>
        <end position="262"/>
    </location>
</feature>
<feature type="transmembrane region" description="Helical" evidence="2">
    <location>
        <begin position="113"/>
        <end position="135"/>
    </location>
</feature>
<evidence type="ECO:0000256" key="2">
    <source>
        <dbReference type="SAM" id="Phobius"/>
    </source>
</evidence>
<gene>
    <name evidence="3" type="ORF">K7432_007994</name>
</gene>
<organism evidence="3 4">
    <name type="scientific">Basidiobolus ranarum</name>
    <dbReference type="NCBI Taxonomy" id="34480"/>
    <lineage>
        <taxon>Eukaryota</taxon>
        <taxon>Fungi</taxon>
        <taxon>Fungi incertae sedis</taxon>
        <taxon>Zoopagomycota</taxon>
        <taxon>Entomophthoromycotina</taxon>
        <taxon>Basidiobolomycetes</taxon>
        <taxon>Basidiobolales</taxon>
        <taxon>Basidiobolaceae</taxon>
        <taxon>Basidiobolus</taxon>
    </lineage>
</organism>
<accession>A0ABR2W077</accession>
<feature type="transmembrane region" description="Helical" evidence="2">
    <location>
        <begin position="19"/>
        <end position="36"/>
    </location>
</feature>
<feature type="region of interest" description="Disordered" evidence="1">
    <location>
        <begin position="249"/>
        <end position="306"/>
    </location>
</feature>
<name>A0ABR2W077_9FUNG</name>
<evidence type="ECO:0000313" key="3">
    <source>
        <dbReference type="EMBL" id="KAK9711160.1"/>
    </source>
</evidence>
<keyword evidence="2" id="KW-0472">Membrane</keyword>
<feature type="transmembrane region" description="Helical" evidence="2">
    <location>
        <begin position="196"/>
        <end position="216"/>
    </location>
</feature>
<feature type="transmembrane region" description="Helical" evidence="2">
    <location>
        <begin position="155"/>
        <end position="175"/>
    </location>
</feature>
<feature type="compositionally biased region" description="Basic and acidic residues" evidence="1">
    <location>
        <begin position="286"/>
        <end position="306"/>
    </location>
</feature>
<feature type="transmembrane region" description="Helical" evidence="2">
    <location>
        <begin position="80"/>
        <end position="101"/>
    </location>
</feature>
<dbReference type="EMBL" id="JASJQH010007298">
    <property type="protein sequence ID" value="KAK9711160.1"/>
    <property type="molecule type" value="Genomic_DNA"/>
</dbReference>
<sequence length="306" mass="34038">MGAPESITAPLHLLFESNITMSLTAMCTVIFVNNLFHSTRLLPKNPKLIYYLCFIQSLFGAVTNVIAVIFFFYFDLLCGPRVYLAATLNLCSTTCIESILLLKAYYGSDRSKLIFSIGAVLQVARISVGAVNIFFTSSMVTPLRACEGKINMLTGMLVVIFELILNAYFSVIFLSSMYRQWKFVKTRLYAALLKDGTIYSLATAIVSITMIVLASLKVLGDNSPILFNISWAVASKLIVEQLKHTHKLKRDGVTNEKSDTKRTNNTGTTSTEGNQSTNPEYSLLEPPKKDTEFTVRVVSRDDSRAE</sequence>
<protein>
    <submittedName>
        <fullName evidence="3">Uncharacterized protein</fullName>
    </submittedName>
</protein>
<reference evidence="3 4" key="1">
    <citation type="submission" date="2023-04" db="EMBL/GenBank/DDBJ databases">
        <title>Genome of Basidiobolus ranarum AG-B5.</title>
        <authorList>
            <person name="Stajich J.E."/>
            <person name="Carter-House D."/>
            <person name="Gryganskyi A."/>
        </authorList>
    </citation>
    <scope>NUCLEOTIDE SEQUENCE [LARGE SCALE GENOMIC DNA]</scope>
    <source>
        <strain evidence="3 4">AG-B5</strain>
    </source>
</reference>
<keyword evidence="2" id="KW-1133">Transmembrane helix</keyword>
<dbReference type="Proteomes" id="UP001479436">
    <property type="component" value="Unassembled WGS sequence"/>
</dbReference>
<proteinExistence type="predicted"/>
<evidence type="ECO:0000256" key="1">
    <source>
        <dbReference type="SAM" id="MobiDB-lite"/>
    </source>
</evidence>